<dbReference type="Pfam" id="PF14689">
    <property type="entry name" value="SPOB_a"/>
    <property type="match status" value="1"/>
</dbReference>
<dbReference type="Gene3D" id="3.30.450.20">
    <property type="entry name" value="PAS domain"/>
    <property type="match status" value="2"/>
</dbReference>
<evidence type="ECO:0000256" key="11">
    <source>
        <dbReference type="ARBA" id="ARBA00022989"/>
    </source>
</evidence>
<keyword evidence="6 16" id="KW-0808">Transferase</keyword>
<dbReference type="SUPFAM" id="SSF55890">
    <property type="entry name" value="Sporulation response regulatory protein Spo0B"/>
    <property type="match status" value="1"/>
</dbReference>
<evidence type="ECO:0000256" key="1">
    <source>
        <dbReference type="ARBA" id="ARBA00000085"/>
    </source>
</evidence>
<dbReference type="PANTHER" id="PTHR43547">
    <property type="entry name" value="TWO-COMPONENT HISTIDINE KINASE"/>
    <property type="match status" value="1"/>
</dbReference>
<dbReference type="RefSeq" id="WP_305997475.1">
    <property type="nucleotide sequence ID" value="NZ_JAVALS010000015.1"/>
</dbReference>
<evidence type="ECO:0000256" key="3">
    <source>
        <dbReference type="ARBA" id="ARBA00012438"/>
    </source>
</evidence>
<protein>
    <recommendedName>
        <fullName evidence="3">histidine kinase</fullName>
        <ecNumber evidence="3">2.7.13.3</ecNumber>
    </recommendedName>
</protein>
<feature type="transmembrane region" description="Helical" evidence="14">
    <location>
        <begin position="177"/>
        <end position="196"/>
    </location>
</feature>
<evidence type="ECO:0000256" key="6">
    <source>
        <dbReference type="ARBA" id="ARBA00022679"/>
    </source>
</evidence>
<dbReference type="InterPro" id="IPR013767">
    <property type="entry name" value="PAS_fold"/>
</dbReference>
<keyword evidence="9 16" id="KW-0418">Kinase</keyword>
<dbReference type="InterPro" id="IPR005467">
    <property type="entry name" value="His_kinase_dom"/>
</dbReference>
<dbReference type="CDD" id="cd00130">
    <property type="entry name" value="PAS"/>
    <property type="match status" value="1"/>
</dbReference>
<evidence type="ECO:0000256" key="2">
    <source>
        <dbReference type="ARBA" id="ARBA00004651"/>
    </source>
</evidence>
<name>A0ABT9ISY1_9MICC</name>
<keyword evidence="8" id="KW-0547">Nucleotide-binding</keyword>
<dbReference type="SUPFAM" id="SSF55785">
    <property type="entry name" value="PYP-like sensor domain (PAS domain)"/>
    <property type="match status" value="1"/>
</dbReference>
<evidence type="ECO:0000259" key="15">
    <source>
        <dbReference type="PROSITE" id="PS50109"/>
    </source>
</evidence>
<keyword evidence="4" id="KW-1003">Cell membrane</keyword>
<comment type="caution">
    <text evidence="16">The sequence shown here is derived from an EMBL/GenBank/DDBJ whole genome shotgun (WGS) entry which is preliminary data.</text>
</comment>
<dbReference type="InterPro" id="IPR004358">
    <property type="entry name" value="Sig_transdc_His_kin-like_C"/>
</dbReference>
<dbReference type="Proteomes" id="UP001232725">
    <property type="component" value="Unassembled WGS sequence"/>
</dbReference>
<dbReference type="PROSITE" id="PS50109">
    <property type="entry name" value="HIS_KIN"/>
    <property type="match status" value="1"/>
</dbReference>
<keyword evidence="10" id="KW-0067">ATP-binding</keyword>
<dbReference type="SMART" id="SM00091">
    <property type="entry name" value="PAS"/>
    <property type="match status" value="1"/>
</dbReference>
<feature type="domain" description="Histidine kinase" evidence="15">
    <location>
        <begin position="336"/>
        <end position="528"/>
    </location>
</feature>
<sequence>MNPARTWWRARPLASQILVWTLCILLLTVTLGGFVTSRILRQNLDDQYRDRALGIATTFAQMPEIAADLQTHDPRARIQTLAEQVRRQAHPDYVVVTDLNGVRFSHPNPLLIGKTLEEPIAVLDGQPHVGTDPGSLGPSANAKAPLFDASGKLIGQVSVGILEASVDTADWADVSLVAAYSALVLLIGAAGSLLLARGIKRATFGLEPPEIASLLQEREALLHGIREAMVGLDDDGRVTVINSEGRRLLGLDAAVLGRPIRELLPEGRLLDVLSGDDVGDDQVVITDDALLVANRRPVSVAGRSIGAVVTLRDRTEVEVLVRDLRATEGLIEALRAQEHEYANRLHVVTGLLDEGEVEQARRFVSSISDTSRSLGEGLRSRVEPPELAALILAKVTIAAEQDVTLTVTEDSQLRQPQVPTAELLTLIGNLLDNAIDAVVGHDGERAVTLQLDDSDGVFAAVTDTGPGVPAELVGEVFRDGFSTKEARPGMRRGIGLALVARIVRRAGGTLDVFPGPGGRFEVWLPGSAAEEDEG</sequence>
<evidence type="ECO:0000256" key="14">
    <source>
        <dbReference type="SAM" id="Phobius"/>
    </source>
</evidence>
<dbReference type="SUPFAM" id="SSF103190">
    <property type="entry name" value="Sensory domain-like"/>
    <property type="match status" value="1"/>
</dbReference>
<keyword evidence="11 14" id="KW-1133">Transmembrane helix</keyword>
<keyword evidence="13 14" id="KW-0472">Membrane</keyword>
<evidence type="ECO:0000256" key="5">
    <source>
        <dbReference type="ARBA" id="ARBA00022553"/>
    </source>
</evidence>
<evidence type="ECO:0000256" key="7">
    <source>
        <dbReference type="ARBA" id="ARBA00022692"/>
    </source>
</evidence>
<dbReference type="InterPro" id="IPR029151">
    <property type="entry name" value="Sensor-like_sf"/>
</dbReference>
<dbReference type="PRINTS" id="PR00344">
    <property type="entry name" value="BCTRLSENSOR"/>
</dbReference>
<comment type="subcellular location">
    <subcellularLocation>
        <location evidence="2">Cell membrane</location>
        <topology evidence="2">Multi-pass membrane protein</topology>
    </subcellularLocation>
</comment>
<dbReference type="InterPro" id="IPR016120">
    <property type="entry name" value="Sig_transdc_His_kin_SpoOB"/>
</dbReference>
<dbReference type="InterPro" id="IPR033463">
    <property type="entry name" value="sCache_3"/>
</dbReference>
<dbReference type="SMART" id="SM00387">
    <property type="entry name" value="HATPase_c"/>
    <property type="match status" value="1"/>
</dbReference>
<dbReference type="Gene3D" id="3.30.565.10">
    <property type="entry name" value="Histidine kinase-like ATPase, C-terminal domain"/>
    <property type="match status" value="1"/>
</dbReference>
<evidence type="ECO:0000256" key="9">
    <source>
        <dbReference type="ARBA" id="ARBA00022777"/>
    </source>
</evidence>
<reference evidence="16 17" key="1">
    <citation type="submission" date="2023-08" db="EMBL/GenBank/DDBJ databases">
        <title>Arthrobacter horti sp. nov., isolated from forest soil.</title>
        <authorList>
            <person name="Park M."/>
        </authorList>
    </citation>
    <scope>NUCLEOTIDE SEQUENCE [LARGE SCALE GENOMIC DNA]</scope>
    <source>
        <strain evidence="16 17">YJM1</strain>
    </source>
</reference>
<keyword evidence="12" id="KW-0902">Two-component regulatory system</keyword>
<dbReference type="Pfam" id="PF02518">
    <property type="entry name" value="HATPase_c"/>
    <property type="match status" value="1"/>
</dbReference>
<dbReference type="Gene3D" id="1.10.287.130">
    <property type="match status" value="1"/>
</dbReference>
<dbReference type="SUPFAM" id="SSF55874">
    <property type="entry name" value="ATPase domain of HSP90 chaperone/DNA topoisomerase II/histidine kinase"/>
    <property type="match status" value="1"/>
</dbReference>
<gene>
    <name evidence="16" type="ORF">Q9R02_14790</name>
</gene>
<keyword evidence="7 14" id="KW-0812">Transmembrane</keyword>
<dbReference type="PANTHER" id="PTHR43547:SF10">
    <property type="entry name" value="SENSOR HISTIDINE KINASE DCUS"/>
    <property type="match status" value="1"/>
</dbReference>
<dbReference type="Pfam" id="PF00989">
    <property type="entry name" value="PAS"/>
    <property type="match status" value="1"/>
</dbReference>
<dbReference type="InterPro" id="IPR000014">
    <property type="entry name" value="PAS"/>
</dbReference>
<evidence type="ECO:0000256" key="10">
    <source>
        <dbReference type="ARBA" id="ARBA00022840"/>
    </source>
</evidence>
<dbReference type="InterPro" id="IPR003594">
    <property type="entry name" value="HATPase_dom"/>
</dbReference>
<evidence type="ECO:0000313" key="16">
    <source>
        <dbReference type="EMBL" id="MDP5228427.1"/>
    </source>
</evidence>
<dbReference type="InterPro" id="IPR036890">
    <property type="entry name" value="HATPase_C_sf"/>
</dbReference>
<organism evidence="16 17">
    <name type="scientific">Arthrobacter horti</name>
    <dbReference type="NCBI Taxonomy" id="3068273"/>
    <lineage>
        <taxon>Bacteria</taxon>
        <taxon>Bacillati</taxon>
        <taxon>Actinomycetota</taxon>
        <taxon>Actinomycetes</taxon>
        <taxon>Micrococcales</taxon>
        <taxon>Micrococcaceae</taxon>
        <taxon>Arthrobacter</taxon>
    </lineage>
</organism>
<dbReference type="InterPro" id="IPR035965">
    <property type="entry name" value="PAS-like_dom_sf"/>
</dbReference>
<dbReference type="GO" id="GO:0004673">
    <property type="term" value="F:protein histidine kinase activity"/>
    <property type="evidence" value="ECO:0007669"/>
    <property type="project" value="UniProtKB-EC"/>
</dbReference>
<evidence type="ECO:0000256" key="13">
    <source>
        <dbReference type="ARBA" id="ARBA00023136"/>
    </source>
</evidence>
<evidence type="ECO:0000256" key="4">
    <source>
        <dbReference type="ARBA" id="ARBA00022475"/>
    </source>
</evidence>
<evidence type="ECO:0000256" key="12">
    <source>
        <dbReference type="ARBA" id="ARBA00023012"/>
    </source>
</evidence>
<dbReference type="EMBL" id="JAVALS010000015">
    <property type="protein sequence ID" value="MDP5228427.1"/>
    <property type="molecule type" value="Genomic_DNA"/>
</dbReference>
<dbReference type="EC" id="2.7.13.3" evidence="3"/>
<evidence type="ECO:0000313" key="17">
    <source>
        <dbReference type="Proteomes" id="UP001232725"/>
    </source>
</evidence>
<comment type="catalytic activity">
    <reaction evidence="1">
        <text>ATP + protein L-histidine = ADP + protein N-phospho-L-histidine.</text>
        <dbReference type="EC" id="2.7.13.3"/>
    </reaction>
</comment>
<proteinExistence type="predicted"/>
<evidence type="ECO:0000256" key="8">
    <source>
        <dbReference type="ARBA" id="ARBA00022741"/>
    </source>
</evidence>
<keyword evidence="17" id="KW-1185">Reference proteome</keyword>
<dbReference type="InterPro" id="IPR039506">
    <property type="entry name" value="SPOB_a"/>
</dbReference>
<accession>A0ABT9ISY1</accession>
<dbReference type="Pfam" id="PF17203">
    <property type="entry name" value="sCache_3_2"/>
    <property type="match status" value="1"/>
</dbReference>
<keyword evidence="5" id="KW-0597">Phosphoprotein</keyword>